<evidence type="ECO:0000256" key="3">
    <source>
        <dbReference type="ARBA" id="ARBA00012955"/>
    </source>
</evidence>
<dbReference type="InterPro" id="IPR054096">
    <property type="entry name" value="FAP42-like_B2"/>
</dbReference>
<dbReference type="InterPro" id="IPR008144">
    <property type="entry name" value="Guanylate_kin-like_dom"/>
</dbReference>
<dbReference type="PANTHER" id="PTHR23117">
    <property type="entry name" value="GUANYLATE KINASE-RELATED"/>
    <property type="match status" value="1"/>
</dbReference>
<dbReference type="PRINTS" id="PR00094">
    <property type="entry name" value="ADENYLTKNASE"/>
</dbReference>
<reference evidence="11 12" key="1">
    <citation type="journal article" date="2009" name="Science">
        <title>Green evolution and dynamic adaptations revealed by genomes of the marine picoeukaryotes Micromonas.</title>
        <authorList>
            <person name="Worden A.Z."/>
            <person name="Lee J.H."/>
            <person name="Mock T."/>
            <person name="Rouze P."/>
            <person name="Simmons M.P."/>
            <person name="Aerts A.L."/>
            <person name="Allen A.E."/>
            <person name="Cuvelier M.L."/>
            <person name="Derelle E."/>
            <person name="Everett M.V."/>
            <person name="Foulon E."/>
            <person name="Grimwood J."/>
            <person name="Gundlach H."/>
            <person name="Henrissat B."/>
            <person name="Napoli C."/>
            <person name="McDonald S.M."/>
            <person name="Parker M.S."/>
            <person name="Rombauts S."/>
            <person name="Salamov A."/>
            <person name="Von Dassow P."/>
            <person name="Badger J.H."/>
            <person name="Coutinho P.M."/>
            <person name="Demir E."/>
            <person name="Dubchak I."/>
            <person name="Gentemann C."/>
            <person name="Eikrem W."/>
            <person name="Gready J.E."/>
            <person name="John U."/>
            <person name="Lanier W."/>
            <person name="Lindquist E.A."/>
            <person name="Lucas S."/>
            <person name="Mayer K.F."/>
            <person name="Moreau H."/>
            <person name="Not F."/>
            <person name="Otillar R."/>
            <person name="Panaud O."/>
            <person name="Pangilinan J."/>
            <person name="Paulsen I."/>
            <person name="Piegu B."/>
            <person name="Poliakov A."/>
            <person name="Robbens S."/>
            <person name="Schmutz J."/>
            <person name="Toulza E."/>
            <person name="Wyss T."/>
            <person name="Zelensky A."/>
            <person name="Zhou K."/>
            <person name="Armbrust E.V."/>
            <person name="Bhattacharya D."/>
            <person name="Goodenough U.W."/>
            <person name="Van de Peer Y."/>
            <person name="Grigoriev I.V."/>
        </authorList>
    </citation>
    <scope>NUCLEOTIDE SEQUENCE [LARGE SCALE GENOMIC DNA]</scope>
    <source>
        <strain evidence="12">RCC299 / NOUM17</strain>
    </source>
</reference>
<feature type="compositionally biased region" description="Basic and acidic residues" evidence="8">
    <location>
        <begin position="2375"/>
        <end position="2390"/>
    </location>
</feature>
<dbReference type="eggNOG" id="KOG0707">
    <property type="taxonomic scope" value="Eukaryota"/>
</dbReference>
<evidence type="ECO:0000256" key="7">
    <source>
        <dbReference type="PROSITE-ProRule" id="PRU00239"/>
    </source>
</evidence>
<dbReference type="OrthoDB" id="544223at2759"/>
<keyword evidence="6" id="KW-0418">Kinase</keyword>
<dbReference type="CDD" id="cd00071">
    <property type="entry name" value="GMPK"/>
    <property type="match status" value="1"/>
</dbReference>
<evidence type="ECO:0000313" key="12">
    <source>
        <dbReference type="Proteomes" id="UP000002009"/>
    </source>
</evidence>
<dbReference type="Pfam" id="PF00648">
    <property type="entry name" value="Peptidase_C2"/>
    <property type="match status" value="1"/>
</dbReference>
<dbReference type="EC" id="2.7.4.3" evidence="3"/>
<dbReference type="InterPro" id="IPR000850">
    <property type="entry name" value="Adenylat/UMP-CMP_kin"/>
</dbReference>
<feature type="compositionally biased region" description="Basic and acidic residues" evidence="8">
    <location>
        <begin position="1803"/>
        <end position="1814"/>
    </location>
</feature>
<feature type="region of interest" description="Disordered" evidence="8">
    <location>
        <begin position="1754"/>
        <end position="1835"/>
    </location>
</feature>
<dbReference type="KEGG" id="mis:MICPUN_64046"/>
<evidence type="ECO:0000256" key="6">
    <source>
        <dbReference type="ARBA" id="ARBA00022777"/>
    </source>
</evidence>
<dbReference type="InParanoid" id="C1EGZ2"/>
<feature type="region of interest" description="Disordered" evidence="8">
    <location>
        <begin position="2286"/>
        <end position="2333"/>
    </location>
</feature>
<evidence type="ECO:0000256" key="5">
    <source>
        <dbReference type="ARBA" id="ARBA00022741"/>
    </source>
</evidence>
<organism evidence="11 12">
    <name type="scientific">Micromonas commoda (strain RCC299 / NOUM17 / CCMP2709)</name>
    <name type="common">Picoplanktonic green alga</name>
    <dbReference type="NCBI Taxonomy" id="296587"/>
    <lineage>
        <taxon>Eukaryota</taxon>
        <taxon>Viridiplantae</taxon>
        <taxon>Chlorophyta</taxon>
        <taxon>Mamiellophyceae</taxon>
        <taxon>Mamiellales</taxon>
        <taxon>Mamiellaceae</taxon>
        <taxon>Micromonas</taxon>
    </lineage>
</organism>
<keyword evidence="5" id="KW-0547">Nucleotide-binding</keyword>
<feature type="compositionally biased region" description="Acidic residues" evidence="8">
    <location>
        <begin position="526"/>
        <end position="539"/>
    </location>
</feature>
<dbReference type="GO" id="GO:0006508">
    <property type="term" value="P:proteolysis"/>
    <property type="evidence" value="ECO:0007669"/>
    <property type="project" value="InterPro"/>
</dbReference>
<gene>
    <name evidence="11" type="primary">FAP42</name>
    <name evidence="11" type="ORF">MICPUN_64046</name>
</gene>
<feature type="region of interest" description="Disordered" evidence="8">
    <location>
        <begin position="965"/>
        <end position="1007"/>
    </location>
</feature>
<protein>
    <recommendedName>
        <fullName evidence="3">adenylate kinase</fullName>
        <ecNumber evidence="3">2.7.4.3</ecNumber>
    </recommendedName>
</protein>
<dbReference type="SUPFAM" id="SSF54001">
    <property type="entry name" value="Cysteine proteinases"/>
    <property type="match status" value="1"/>
</dbReference>
<name>C1EGZ2_MICCC</name>
<feature type="compositionally biased region" description="Acidic residues" evidence="8">
    <location>
        <begin position="975"/>
        <end position="1004"/>
    </location>
</feature>
<feature type="region of interest" description="Disordered" evidence="8">
    <location>
        <begin position="86"/>
        <end position="123"/>
    </location>
</feature>
<feature type="domain" description="Guanylate kinase-like" evidence="9">
    <location>
        <begin position="833"/>
        <end position="1054"/>
    </location>
</feature>
<dbReference type="HAMAP" id="MF_00235">
    <property type="entry name" value="Adenylate_kinase_Adk"/>
    <property type="match status" value="1"/>
</dbReference>
<dbReference type="Pfam" id="PF00406">
    <property type="entry name" value="ADK"/>
    <property type="match status" value="1"/>
</dbReference>
<dbReference type="EMBL" id="CP001332">
    <property type="protein sequence ID" value="ACO67413.1"/>
    <property type="molecule type" value="Genomic_DNA"/>
</dbReference>
<dbReference type="InterPro" id="IPR001300">
    <property type="entry name" value="Peptidase_C2_calpain_cat"/>
</dbReference>
<feature type="compositionally biased region" description="Acidic residues" evidence="8">
    <location>
        <begin position="2418"/>
        <end position="2428"/>
    </location>
</feature>
<feature type="domain" description="Guanylate kinase-like" evidence="9">
    <location>
        <begin position="1065"/>
        <end position="1278"/>
    </location>
</feature>
<feature type="domain" description="Guanylate kinase-like" evidence="9">
    <location>
        <begin position="315"/>
        <end position="586"/>
    </location>
</feature>
<dbReference type="STRING" id="296587.C1EGZ2"/>
<dbReference type="Pfam" id="PF00625">
    <property type="entry name" value="Guanylate_kin"/>
    <property type="match status" value="4"/>
</dbReference>
<keyword evidence="4" id="KW-0808">Transferase</keyword>
<feature type="domain" description="Guanylate kinase-like" evidence="9">
    <location>
        <begin position="617"/>
        <end position="815"/>
    </location>
</feature>
<evidence type="ECO:0000256" key="1">
    <source>
        <dbReference type="ARBA" id="ARBA00005790"/>
    </source>
</evidence>
<evidence type="ECO:0000259" key="9">
    <source>
        <dbReference type="PROSITE" id="PS50052"/>
    </source>
</evidence>
<dbReference type="GO" id="GO:0004017">
    <property type="term" value="F:AMP kinase activity"/>
    <property type="evidence" value="ECO:0007669"/>
    <property type="project" value="UniProtKB-EC"/>
</dbReference>
<dbReference type="PANTHER" id="PTHR23117:SF13">
    <property type="entry name" value="GUANYLATE KINASE"/>
    <property type="match status" value="1"/>
</dbReference>
<feature type="domain" description="Calpain catalytic" evidence="10">
    <location>
        <begin position="72"/>
        <end position="270"/>
    </location>
</feature>
<keyword evidence="11" id="KW-0966">Cell projection</keyword>
<dbReference type="PROSITE" id="PS00856">
    <property type="entry name" value="GUANYLATE_KINASE_1"/>
    <property type="match status" value="1"/>
</dbReference>
<comment type="similarity">
    <text evidence="1">Belongs to the guanylate kinase family.</text>
</comment>
<dbReference type="OMA" id="RPIQLWP"/>
<feature type="compositionally biased region" description="Acidic residues" evidence="8">
    <location>
        <begin position="1815"/>
        <end position="1824"/>
    </location>
</feature>
<dbReference type="Gene3D" id="3.40.50.300">
    <property type="entry name" value="P-loop containing nucleotide triphosphate hydrolases"/>
    <property type="match status" value="5"/>
</dbReference>
<dbReference type="SUPFAM" id="SSF52540">
    <property type="entry name" value="P-loop containing nucleoside triphosphate hydrolases"/>
    <property type="match status" value="5"/>
</dbReference>
<feature type="region of interest" description="Disordered" evidence="8">
    <location>
        <begin position="1676"/>
        <end position="1729"/>
    </location>
</feature>
<dbReference type="InterPro" id="IPR020590">
    <property type="entry name" value="Guanylate_kinase_CS"/>
</dbReference>
<dbReference type="RefSeq" id="XP_002506155.1">
    <property type="nucleotide sequence ID" value="XM_002506109.1"/>
</dbReference>
<dbReference type="MEROPS" id="C02.972"/>
<dbReference type="PROSITE" id="PS50203">
    <property type="entry name" value="CALPAIN_CAT"/>
    <property type="match status" value="1"/>
</dbReference>
<keyword evidence="11" id="KW-0282">Flagellum</keyword>
<dbReference type="InterPro" id="IPR027417">
    <property type="entry name" value="P-loop_NTPase"/>
</dbReference>
<feature type="region of interest" description="Disordered" evidence="8">
    <location>
        <begin position="523"/>
        <end position="551"/>
    </location>
</feature>
<dbReference type="CDD" id="cd01428">
    <property type="entry name" value="ADK"/>
    <property type="match status" value="1"/>
</dbReference>
<dbReference type="GO" id="GO:0004198">
    <property type="term" value="F:calcium-dependent cysteine-type endopeptidase activity"/>
    <property type="evidence" value="ECO:0007669"/>
    <property type="project" value="InterPro"/>
</dbReference>
<evidence type="ECO:0000256" key="2">
    <source>
        <dbReference type="ARBA" id="ARBA00007220"/>
    </source>
</evidence>
<evidence type="ECO:0000256" key="8">
    <source>
        <dbReference type="SAM" id="MobiDB-lite"/>
    </source>
</evidence>
<sequence>MAEEEENPYPVAPGASYIESKFPPWNVDRVVDELGSLTLDGKPAAHEDGKFYDAEDGDVCPEALAMYVQKTWKRPEQFMDDQPAVPMLLLKPPPPPPEDGEEPPVDENADPDDPSQPRQPRELVSESVLFSANPATEWMWNALRLVNQRADVIDAGDFLWENIWPKDNDGSDPENPPNPCVSANGKYAVRMWVVDRWRCVWVDDRMPVDVFGRAAFPGARPIQLWPLLLCKATLKVMKHYGVLNRVGSHRVPMVTWLTGWPKENFGVNNAEGALHDRLLNALTDAVPPVRDKHKAKNALPTVYLRERWLPDHPPPRIIALCGPAGVGKQALVDRLCEEYPERFGYGLATTTRPPHAHEVDGTHFHFVPLRAPEVEDLAEGSRGEKIYWETDLEEEGKLLESGVNVETTLPLVPLTGDKASEVHRRDANGADGAKVKRYRYGTSIKAVSKVAAGGKLLFLTIDVDGCEQLRDNPAVDAYIVHIDTSTPELLRERIKQRLKVDESIVQRMLTEYADQLVLASPGLSDDAGEAEPEEGADEGAEPKEKPPITKRIVHPPQCAESFYKLLLIDDPNDLYYEFKVCCATLSPIVRNRLYGLPPHILDYSDVIPANKTEKVIVKPVILVGPNFLEKAELQRLIFEEFPEVFHRPQIVTTRPLRPDYPAEDDPAEFEDDGMIHVLKDKWTEMEGAGEFATTWKDLYKHETCTYKYAITKASLDEAKEKGLLCVCDVPTAAMADQIKEKYGDETMAIYVGPATLEEYERRLREYFTETDRDLEERLIAAEAEKKRGLDSGLWQSTICLDDPDVAYERLKDIVIQERPDVLPPRDPNEGKPIVPVVLCGPSGVGRKTIYRALDEEFPDRFAYVCSKTTRAAKEGEQAGVHYEYVDRASFESEIADGKFVEYAEIDGELFGTPVEAVQAAHDANKVPVIVVDVQGVTRLREVYPQGAFCLVTPSSVDGLESRIRKIKETPPPPPEGEDAAVAEGDAEGGDEDEVKLPDEPPELTDEQKEEIAERLDKISRQMTGCDVDGLFTDVIVSLDDAPELAYGDLKTAIARVHPKLLVPPPKPLVISGPLGSRKEEVFEALLKEFPDSFGFPLATTTREPEPGEIDGVHYRFVDEATFDAEAEEGKFLECTEVIVGYGEWVDEDVGNPPITVRYGTPFAEVKRLSVEGKMPVLETDAAGAAAMRAAGLDALFVFFAHPTHDAREHERNLADVGEEPDAFPERVAEAEAELAAANEIVQCSKDGTTGTVPTRVYDYVLAYEPHRARYARFKEAIALAAPAAVPMRTVWGYGRSRWDPAARVYGNMPTRVAVVGAAASGKSTVAQRLAKALDVPYVYPGALLRDAAYDNPTELGIEAKRYLDSTKTVPDDFMMTLVKDRLGRDDCVVRGWILDGFPHNHYQAKALLDAGHEPDKVCVVEIDHETVFARTRGRLIDPLTGRVFHKEFAPCDELEEGKEVAQRLTIRHDDANEDNVKNRLAKYDFSDAPVRSLFPQTAHFFDGAEAIDDVYQKVEDFVTLEDREHETRHVTDPRTLPLLEYEVLEACVYQRRCCVSVREPEMVNPDSRRPAVWVDVEDFARTAEDFTVAFRTNVFAHANRDARLDRFDLGPGAKMIHVDSPEPTRLAVTLTVAPPEPPPPVPLPAPLVLCGPGADELAATLAARYPAIYRVASIRAQRSAEEPEPAADGTDGGENPQNSEAAEGEGEGEDAAAESPPREPDAPEKYPGADSAAAIQAEGLCPVVCLDPAGVQAFKDAHAPPPPELDEDGNPVEPEPPADGEEEEEKPEVPVPTLVCVGLPPMEPKRPRPPPKEESEAEGEEGEKEETPLEDPKPKALTFDHVIYPNVRSLDTPETTFEMLKGVSAVKVRLPLPPKDKVDTSTCEAVLHDYDWYKTGAPQRTVLTLATNTSQSATVRLPRGRHVLQLSVDPGHYFAADVRSQRAFDLDDPAKMLEEKQLAAPSLAEGTYPEMAAGDWHVWFRRVFRVEKPTTVAAALEVPDPAMSPFARFAVVNNDGAGTTTHFVAGAAPPKTFQPNEHGYTVMAYSKALTPVPSGPWRLSALCDVPLASFDDQPIGDPTRFDGEYRPNYSHLVCRVRVAIKARVVLALHFESDLPAGFRVTLTDPEDGWEDKQAEYLRGGHKGHLRGVELHAWNAYTMLTVPAMAFEPTENGKYLVLEVKLDNPRCAFDVQPNGDIPSDMRWKLTSYASDPKAAEWTVDTARENYFDQTLSQWNAADGARKSKAEEAYAKRVAELRAREYAQGAENAPPRTPAYRELSGDIATHAGAKPLEPAEPKNDEAPNEAGDDAEPPGPPVIELDPASHRRVLRGTTGGERKVISMATYEAREAHLREQIEASKARLAAYVEARAAGAGARPERASAKRAEFRSWREGTSARVNETARSKRAAYLQSLKRDESGVEEGGDGGAE</sequence>
<dbReference type="eggNOG" id="KOG3078">
    <property type="taxonomic scope" value="Eukaryota"/>
</dbReference>
<feature type="compositionally biased region" description="Basic and acidic residues" evidence="8">
    <location>
        <begin position="1825"/>
        <end position="1834"/>
    </location>
</feature>
<comment type="similarity">
    <text evidence="2">Belongs to the adenylate kinase family.</text>
</comment>
<comment type="caution">
    <text evidence="7">Lacks conserved residue(s) required for the propagation of feature annotation.</text>
</comment>
<dbReference type="Proteomes" id="UP000002009">
    <property type="component" value="Chromosome 14"/>
</dbReference>
<feature type="compositionally biased region" description="Acidic residues" evidence="8">
    <location>
        <begin position="2300"/>
        <end position="2309"/>
    </location>
</feature>
<evidence type="ECO:0000256" key="4">
    <source>
        <dbReference type="ARBA" id="ARBA00022679"/>
    </source>
</evidence>
<dbReference type="InterPro" id="IPR008145">
    <property type="entry name" value="GK/Ca_channel_bsu"/>
</dbReference>
<keyword evidence="11" id="KW-0969">Cilium</keyword>
<feature type="compositionally biased region" description="Acidic residues" evidence="8">
    <location>
        <begin position="1702"/>
        <end position="1712"/>
    </location>
</feature>
<dbReference type="GeneID" id="8249084"/>
<feature type="compositionally biased region" description="Acidic residues" evidence="8">
    <location>
        <begin position="1764"/>
        <end position="1786"/>
    </location>
</feature>
<dbReference type="GO" id="GO:0004385">
    <property type="term" value="F:GMP kinase activity"/>
    <property type="evidence" value="ECO:0007669"/>
    <property type="project" value="TreeGrafter"/>
</dbReference>
<dbReference type="PROSITE" id="PS50052">
    <property type="entry name" value="GUANYLATE_KINASE_2"/>
    <property type="match status" value="4"/>
</dbReference>
<dbReference type="Pfam" id="PF22071">
    <property type="entry name" value="FAP42_B2"/>
    <property type="match status" value="1"/>
</dbReference>
<feature type="compositionally biased region" description="Acidic residues" evidence="8">
    <location>
        <begin position="98"/>
        <end position="113"/>
    </location>
</feature>
<accession>C1EGZ2</accession>
<evidence type="ECO:0000259" key="10">
    <source>
        <dbReference type="PROSITE" id="PS50203"/>
    </source>
</evidence>
<dbReference type="GO" id="GO:0005524">
    <property type="term" value="F:ATP binding"/>
    <property type="evidence" value="ECO:0007669"/>
    <property type="project" value="InterPro"/>
</dbReference>
<dbReference type="SMART" id="SM00072">
    <property type="entry name" value="GuKc"/>
    <property type="match status" value="4"/>
</dbReference>
<proteinExistence type="inferred from homology"/>
<keyword evidence="12" id="KW-1185">Reference proteome</keyword>
<feature type="region of interest" description="Disordered" evidence="8">
    <location>
        <begin position="2370"/>
        <end position="2428"/>
    </location>
</feature>
<dbReference type="InterPro" id="IPR038765">
    <property type="entry name" value="Papain-like_cys_pep_sf"/>
</dbReference>
<dbReference type="GO" id="GO:0005829">
    <property type="term" value="C:cytosol"/>
    <property type="evidence" value="ECO:0007669"/>
    <property type="project" value="TreeGrafter"/>
</dbReference>
<evidence type="ECO:0000313" key="11">
    <source>
        <dbReference type="EMBL" id="ACO67413.1"/>
    </source>
</evidence>